<feature type="repeat" description="RCC1" evidence="1">
    <location>
        <begin position="307"/>
        <end position="360"/>
    </location>
</feature>
<evidence type="ECO:0000256" key="2">
    <source>
        <dbReference type="SAM" id="MobiDB-lite"/>
    </source>
</evidence>
<feature type="compositionally biased region" description="Low complexity" evidence="2">
    <location>
        <begin position="75"/>
        <end position="88"/>
    </location>
</feature>
<feature type="compositionally biased region" description="Low complexity" evidence="2">
    <location>
        <begin position="172"/>
        <end position="185"/>
    </location>
</feature>
<feature type="compositionally biased region" description="Polar residues" evidence="2">
    <location>
        <begin position="1"/>
        <end position="14"/>
    </location>
</feature>
<dbReference type="PANTHER" id="PTHR45982">
    <property type="entry name" value="REGULATOR OF CHROMOSOME CONDENSATION"/>
    <property type="match status" value="1"/>
</dbReference>
<dbReference type="InterPro" id="IPR000408">
    <property type="entry name" value="Reg_chr_condens"/>
</dbReference>
<reference evidence="3 4" key="1">
    <citation type="journal article" date="2018" name="BMC Genomics">
        <title>The genome of Naegleria lovaniensis, the basis for a comparative approach to unravel pathogenicity factors of the human pathogenic amoeba N. fowleri.</title>
        <authorList>
            <person name="Liechti N."/>
            <person name="Schurch N."/>
            <person name="Bruggmann R."/>
            <person name="Wittwer M."/>
        </authorList>
    </citation>
    <scope>NUCLEOTIDE SEQUENCE [LARGE SCALE GENOMIC DNA]</scope>
    <source>
        <strain evidence="3 4">ATCC 30569</strain>
    </source>
</reference>
<dbReference type="PROSITE" id="PS50012">
    <property type="entry name" value="RCC1_3"/>
    <property type="match status" value="2"/>
</dbReference>
<feature type="region of interest" description="Disordered" evidence="2">
    <location>
        <begin position="125"/>
        <end position="185"/>
    </location>
</feature>
<dbReference type="InterPro" id="IPR009091">
    <property type="entry name" value="RCC1/BLIP-II"/>
</dbReference>
<dbReference type="GO" id="GO:0005737">
    <property type="term" value="C:cytoplasm"/>
    <property type="evidence" value="ECO:0007669"/>
    <property type="project" value="TreeGrafter"/>
</dbReference>
<dbReference type="GO" id="GO:0005085">
    <property type="term" value="F:guanyl-nucleotide exchange factor activity"/>
    <property type="evidence" value="ECO:0007669"/>
    <property type="project" value="TreeGrafter"/>
</dbReference>
<dbReference type="PANTHER" id="PTHR45982:SF1">
    <property type="entry name" value="REGULATOR OF CHROMOSOME CONDENSATION"/>
    <property type="match status" value="1"/>
</dbReference>
<dbReference type="AlphaFoldDB" id="A0AA88GVU0"/>
<dbReference type="GeneID" id="68094287"/>
<dbReference type="SUPFAM" id="SSF50985">
    <property type="entry name" value="RCC1/BLIP-II"/>
    <property type="match status" value="1"/>
</dbReference>
<organism evidence="3 4">
    <name type="scientific">Naegleria lovaniensis</name>
    <name type="common">Amoeba</name>
    <dbReference type="NCBI Taxonomy" id="51637"/>
    <lineage>
        <taxon>Eukaryota</taxon>
        <taxon>Discoba</taxon>
        <taxon>Heterolobosea</taxon>
        <taxon>Tetramitia</taxon>
        <taxon>Eutetramitia</taxon>
        <taxon>Vahlkampfiidae</taxon>
        <taxon>Naegleria</taxon>
    </lineage>
</organism>
<keyword evidence="4" id="KW-1185">Reference proteome</keyword>
<feature type="region of interest" description="Disordered" evidence="2">
    <location>
        <begin position="1"/>
        <end position="25"/>
    </location>
</feature>
<feature type="region of interest" description="Disordered" evidence="2">
    <location>
        <begin position="198"/>
        <end position="221"/>
    </location>
</feature>
<name>A0AA88GVU0_NAELO</name>
<dbReference type="Proteomes" id="UP000816034">
    <property type="component" value="Unassembled WGS sequence"/>
</dbReference>
<dbReference type="Gene3D" id="2.130.10.30">
    <property type="entry name" value="Regulator of chromosome condensation 1/beta-lactamase-inhibitor protein II"/>
    <property type="match status" value="1"/>
</dbReference>
<sequence length="662" mass="73160">MSHPFTNHNSSSDDGYQPPEKKKKINLTHTQEYSEEAAITSSTSTNINRNIHLTNLIPGNSVDENSQTTSPPHTPESATSTKSSSSLTNNGPIPNPIASNQVVNSLVLSLINGVNKAKSANVFGVGHQHRRQHQVALQKSHNSLSQTLDPNNQDMDLTSDSSDSDADDKHSTTSSSSSSFSSLTSTFTDSLTTTTTTTTIANPFSSTSTNPHTQKSPRRKSHRMLIEKVKNLLLTSPTSPVSLSDSMDWDEIESLDRVYSCCGNNFFGQLSCGDKSRKSLLVQKLCRDSIKHVACGHGFVLIATVNNELYASGDNTYGQCAVGTPAKRHITHLKKAQWDCKMSIQQISCGYHHSMILTTEGKVFACGANAAGALGLGDFINRNTFQRVRLIFFDDAVDHIVCQGHYSAIISKKGRLFVTGVNIGGELGCGDCINRNLFTYISDPVPNVKLIAFRPSFSIVTLTTHEVLICGSTIGPKYQKTIGFPTHIKKIGFDTFRTIVLCENGELYMVEDVDVEFNAESIPQFMFKRVETIPDPVLDFQCGLGYTIARTADSFYALGEKAWIFPALAGKDKTNENPMLEVFTKLRSQTEVHHDRVACGGTFVYFYKKSEVTPAKRYVLCDLLQPFDPFQDITISFESKKRKLWAFVQQSFSFDETKKMKH</sequence>
<dbReference type="RefSeq" id="XP_044550788.1">
    <property type="nucleotide sequence ID" value="XM_044691182.1"/>
</dbReference>
<feature type="compositionally biased region" description="Polar residues" evidence="2">
    <location>
        <begin position="135"/>
        <end position="155"/>
    </location>
</feature>
<feature type="compositionally biased region" description="Polar residues" evidence="2">
    <location>
        <begin position="62"/>
        <end position="71"/>
    </location>
</feature>
<feature type="region of interest" description="Disordered" evidence="2">
    <location>
        <begin position="56"/>
        <end position="93"/>
    </location>
</feature>
<dbReference type="Pfam" id="PF13540">
    <property type="entry name" value="RCC1_2"/>
    <property type="match status" value="2"/>
</dbReference>
<evidence type="ECO:0000313" key="3">
    <source>
        <dbReference type="EMBL" id="KAG2386796.1"/>
    </source>
</evidence>
<feature type="compositionally biased region" description="Polar residues" evidence="2">
    <location>
        <begin position="200"/>
        <end position="214"/>
    </location>
</feature>
<dbReference type="EMBL" id="PYSW02000014">
    <property type="protein sequence ID" value="KAG2386796.1"/>
    <property type="molecule type" value="Genomic_DNA"/>
</dbReference>
<gene>
    <name evidence="3" type="ORF">C9374_001831</name>
</gene>
<comment type="caution">
    <text evidence="3">The sequence shown here is derived from an EMBL/GenBank/DDBJ whole genome shotgun (WGS) entry which is preliminary data.</text>
</comment>
<evidence type="ECO:0000313" key="4">
    <source>
        <dbReference type="Proteomes" id="UP000816034"/>
    </source>
</evidence>
<proteinExistence type="predicted"/>
<evidence type="ECO:0000256" key="1">
    <source>
        <dbReference type="PROSITE-ProRule" id="PRU00235"/>
    </source>
</evidence>
<accession>A0AA88GVU0</accession>
<feature type="repeat" description="RCC1" evidence="1">
    <location>
        <begin position="361"/>
        <end position="413"/>
    </location>
</feature>
<protein>
    <submittedName>
        <fullName evidence="3">Uncharacterized protein</fullName>
    </submittedName>
</protein>
<dbReference type="InterPro" id="IPR051553">
    <property type="entry name" value="Ran_GTPase-activating"/>
</dbReference>